<dbReference type="EMBL" id="AYKG01000043">
    <property type="protein sequence ID" value="ROO25845.1"/>
    <property type="molecule type" value="Genomic_DNA"/>
</dbReference>
<evidence type="ECO:0000256" key="1">
    <source>
        <dbReference type="ARBA" id="ARBA00006295"/>
    </source>
</evidence>
<dbReference type="PANTHER" id="PTHR33375">
    <property type="entry name" value="CHROMOSOME-PARTITIONING PROTEIN PARB-RELATED"/>
    <property type="match status" value="1"/>
</dbReference>
<evidence type="ECO:0000256" key="6">
    <source>
        <dbReference type="SAM" id="MobiDB-lite"/>
    </source>
</evidence>
<dbReference type="PANTHER" id="PTHR33375:SF1">
    <property type="entry name" value="CHROMOSOME-PARTITIONING PROTEIN PARB-RELATED"/>
    <property type="match status" value="1"/>
</dbReference>
<feature type="region of interest" description="Disordered" evidence="6">
    <location>
        <begin position="222"/>
        <end position="245"/>
    </location>
</feature>
<dbReference type="Proteomes" id="UP000285310">
    <property type="component" value="Unassembled WGS sequence"/>
</dbReference>
<sequence length="287" mass="31150">MAQKKRGLGRGLESLLSKDFDDTPAAAELVELALDDLAPGRYQPRRDIDPDALEALAQSIRAQGVVQPLVVRRVTDTEHDYEIIAGERRWRAARAAGLATVPAVVREFAEEAAMAVALIENIQREDLNPLEVSGALRRLIDECGFTHAQCAAAVGRSRASVSNLLRLSDLVPDVAERLRAGELEMGHARALLGLDAAAQRKIAARVVERGLTVRQTEALVRSAHEQSGVTKTKTTPARDARVVRHESSLSERLAAGVKIEPDRRGGGKVVIRYKSAADLDALVDRLD</sequence>
<dbReference type="Gene3D" id="3.90.1530.30">
    <property type="match status" value="1"/>
</dbReference>
<dbReference type="InterPro" id="IPR003115">
    <property type="entry name" value="ParB_N"/>
</dbReference>
<name>A0A423PJR7_9GAMM</name>
<dbReference type="InterPro" id="IPR036086">
    <property type="entry name" value="ParB/Sulfiredoxin_sf"/>
</dbReference>
<evidence type="ECO:0000256" key="5">
    <source>
        <dbReference type="ARBA" id="ARBA00025472"/>
    </source>
</evidence>
<evidence type="ECO:0000256" key="4">
    <source>
        <dbReference type="ARBA" id="ARBA00023125"/>
    </source>
</evidence>
<evidence type="ECO:0000313" key="8">
    <source>
        <dbReference type="EMBL" id="ROO25845.1"/>
    </source>
</evidence>
<comment type="similarity">
    <text evidence="1">Belongs to the ParB family.</text>
</comment>
<reference evidence="8 9" key="1">
    <citation type="submission" date="2013-10" db="EMBL/GenBank/DDBJ databases">
        <title>Salinisphaera japonica YTM-1 Genome Sequencing.</title>
        <authorList>
            <person name="Lai Q."/>
            <person name="Li C."/>
            <person name="Shao Z."/>
        </authorList>
    </citation>
    <scope>NUCLEOTIDE SEQUENCE [LARGE SCALE GENOMIC DNA]</scope>
    <source>
        <strain evidence="8 9">YTM-1</strain>
    </source>
</reference>
<gene>
    <name evidence="8" type="ORF">SAJA_12220</name>
</gene>
<dbReference type="Pfam" id="PF23552">
    <property type="entry name" value="ParB_C"/>
    <property type="match status" value="1"/>
</dbReference>
<dbReference type="SUPFAM" id="SSF109709">
    <property type="entry name" value="KorB DNA-binding domain-like"/>
    <property type="match status" value="1"/>
</dbReference>
<dbReference type="AlphaFoldDB" id="A0A423PJR7"/>
<dbReference type="OrthoDB" id="9802051at2"/>
<feature type="compositionally biased region" description="Basic and acidic residues" evidence="6">
    <location>
        <begin position="236"/>
        <end position="245"/>
    </location>
</feature>
<dbReference type="InterPro" id="IPR050336">
    <property type="entry name" value="Chromosome_partition/occlusion"/>
</dbReference>
<dbReference type="FunFam" id="1.10.10.2830:FF:000001">
    <property type="entry name" value="Chromosome partitioning protein ParB"/>
    <property type="match status" value="1"/>
</dbReference>
<dbReference type="GO" id="GO:0003677">
    <property type="term" value="F:DNA binding"/>
    <property type="evidence" value="ECO:0007669"/>
    <property type="project" value="UniProtKB-KW"/>
</dbReference>
<accession>A0A423PJR7</accession>
<evidence type="ECO:0000256" key="2">
    <source>
        <dbReference type="ARBA" id="ARBA00022372"/>
    </source>
</evidence>
<dbReference type="Pfam" id="PF02195">
    <property type="entry name" value="ParB_N"/>
    <property type="match status" value="1"/>
</dbReference>
<dbReference type="InterPro" id="IPR041468">
    <property type="entry name" value="HTH_ParB/Spo0J"/>
</dbReference>
<feature type="domain" description="ParB-like N-terminal" evidence="7">
    <location>
        <begin position="30"/>
        <end position="122"/>
    </location>
</feature>
<dbReference type="InParanoid" id="A0A423PJR7"/>
<evidence type="ECO:0000259" key="7">
    <source>
        <dbReference type="SMART" id="SM00470"/>
    </source>
</evidence>
<proteinExistence type="inferred from homology"/>
<feature type="compositionally biased region" description="Polar residues" evidence="6">
    <location>
        <begin position="225"/>
        <end position="235"/>
    </location>
</feature>
<dbReference type="FunFam" id="3.90.1530.30:FF:000001">
    <property type="entry name" value="Chromosome partitioning protein ParB"/>
    <property type="match status" value="1"/>
</dbReference>
<dbReference type="Gene3D" id="1.10.10.2830">
    <property type="match status" value="1"/>
</dbReference>
<keyword evidence="9" id="KW-1185">Reference proteome</keyword>
<dbReference type="GO" id="GO:0045881">
    <property type="term" value="P:positive regulation of sporulation resulting in formation of a cellular spore"/>
    <property type="evidence" value="ECO:0007669"/>
    <property type="project" value="TreeGrafter"/>
</dbReference>
<dbReference type="GO" id="GO:0007059">
    <property type="term" value="P:chromosome segregation"/>
    <property type="evidence" value="ECO:0007669"/>
    <property type="project" value="UniProtKB-KW"/>
</dbReference>
<comment type="function">
    <text evidence="5">Involved in chromosome partition. Localize to both poles of the predivisional cell following completion of DNA replication. Binds to the DNA origin of replication.</text>
</comment>
<evidence type="ECO:0000313" key="9">
    <source>
        <dbReference type="Proteomes" id="UP000285310"/>
    </source>
</evidence>
<protein>
    <recommendedName>
        <fullName evidence="2">Probable chromosome-partitioning protein ParB</fullName>
    </recommendedName>
</protein>
<comment type="caution">
    <text evidence="8">The sequence shown here is derived from an EMBL/GenBank/DDBJ whole genome shotgun (WGS) entry which is preliminary data.</text>
</comment>
<dbReference type="SMART" id="SM00470">
    <property type="entry name" value="ParB"/>
    <property type="match status" value="1"/>
</dbReference>
<keyword evidence="3" id="KW-0159">Chromosome partition</keyword>
<dbReference type="InterPro" id="IPR057240">
    <property type="entry name" value="ParB_dimer_C"/>
</dbReference>
<dbReference type="Pfam" id="PF17762">
    <property type="entry name" value="HTH_ParB"/>
    <property type="match status" value="1"/>
</dbReference>
<dbReference type="NCBIfam" id="TIGR00180">
    <property type="entry name" value="parB_part"/>
    <property type="match status" value="1"/>
</dbReference>
<organism evidence="8 9">
    <name type="scientific">Salinisphaera japonica YTM-1</name>
    <dbReference type="NCBI Taxonomy" id="1209778"/>
    <lineage>
        <taxon>Bacteria</taxon>
        <taxon>Pseudomonadati</taxon>
        <taxon>Pseudomonadota</taxon>
        <taxon>Gammaproteobacteria</taxon>
        <taxon>Salinisphaerales</taxon>
        <taxon>Salinisphaeraceae</taxon>
        <taxon>Salinisphaera</taxon>
    </lineage>
</organism>
<dbReference type="RefSeq" id="WP_123658921.1">
    <property type="nucleotide sequence ID" value="NZ_AYKG01000043.1"/>
</dbReference>
<evidence type="ECO:0000256" key="3">
    <source>
        <dbReference type="ARBA" id="ARBA00022829"/>
    </source>
</evidence>
<dbReference type="InterPro" id="IPR004437">
    <property type="entry name" value="ParB/RepB/Spo0J"/>
</dbReference>
<dbReference type="GO" id="GO:0005694">
    <property type="term" value="C:chromosome"/>
    <property type="evidence" value="ECO:0007669"/>
    <property type="project" value="TreeGrafter"/>
</dbReference>
<dbReference type="SUPFAM" id="SSF110849">
    <property type="entry name" value="ParB/Sulfiredoxin"/>
    <property type="match status" value="1"/>
</dbReference>
<keyword evidence="4" id="KW-0238">DNA-binding</keyword>